<evidence type="ECO:0000313" key="2">
    <source>
        <dbReference type="EMBL" id="MBB4764823.1"/>
    </source>
</evidence>
<evidence type="ECO:0000313" key="3">
    <source>
        <dbReference type="Proteomes" id="UP000578112"/>
    </source>
</evidence>
<accession>A0A7W7I215</accession>
<dbReference type="EMBL" id="JACHNH010000001">
    <property type="protein sequence ID" value="MBB4764823.1"/>
    <property type="molecule type" value="Genomic_DNA"/>
</dbReference>
<organism evidence="2 3">
    <name type="scientific">Actinoplanes digitatis</name>
    <dbReference type="NCBI Taxonomy" id="1868"/>
    <lineage>
        <taxon>Bacteria</taxon>
        <taxon>Bacillati</taxon>
        <taxon>Actinomycetota</taxon>
        <taxon>Actinomycetes</taxon>
        <taxon>Micromonosporales</taxon>
        <taxon>Micromonosporaceae</taxon>
        <taxon>Actinoplanes</taxon>
    </lineage>
</organism>
<sequence length="61" mass="6557">MHQCSEPSTRRQHRRPFPSDIATPTTPPAGTRTASITPGTVWGDRYNTSVTVTGSGTWTAA</sequence>
<gene>
    <name evidence="2" type="ORF">BJ971_005379</name>
</gene>
<name>A0A7W7I215_9ACTN</name>
<proteinExistence type="predicted"/>
<evidence type="ECO:0000256" key="1">
    <source>
        <dbReference type="SAM" id="MobiDB-lite"/>
    </source>
</evidence>
<protein>
    <submittedName>
        <fullName evidence="2">Uncharacterized protein</fullName>
    </submittedName>
</protein>
<dbReference type="Proteomes" id="UP000578112">
    <property type="component" value="Unassembled WGS sequence"/>
</dbReference>
<dbReference type="AlphaFoldDB" id="A0A7W7I215"/>
<keyword evidence="3" id="KW-1185">Reference proteome</keyword>
<reference evidence="2 3" key="1">
    <citation type="submission" date="2020-08" db="EMBL/GenBank/DDBJ databases">
        <title>Sequencing the genomes of 1000 actinobacteria strains.</title>
        <authorList>
            <person name="Klenk H.-P."/>
        </authorList>
    </citation>
    <scope>NUCLEOTIDE SEQUENCE [LARGE SCALE GENOMIC DNA]</scope>
    <source>
        <strain evidence="2 3">DSM 43149</strain>
    </source>
</reference>
<feature type="region of interest" description="Disordered" evidence="1">
    <location>
        <begin position="1"/>
        <end position="40"/>
    </location>
</feature>
<feature type="compositionally biased region" description="Low complexity" evidence="1">
    <location>
        <begin position="22"/>
        <end position="34"/>
    </location>
</feature>
<comment type="caution">
    <text evidence="2">The sequence shown here is derived from an EMBL/GenBank/DDBJ whole genome shotgun (WGS) entry which is preliminary data.</text>
</comment>